<evidence type="ECO:0000313" key="6">
    <source>
        <dbReference type="Proteomes" id="UP001221142"/>
    </source>
</evidence>
<keyword evidence="3" id="KW-0687">Ribonucleoprotein</keyword>
<comment type="similarity">
    <text evidence="1">Belongs to the universal ribosomal protein uS17 family.</text>
</comment>
<sequence length="103" mass="11928">MPPLALRGVVARAGFMDKTVTVLVSRWSVHKVTGKRIERTKKYLTHDEGNKLRQDDIVLIRNCPPISKLKRFRLETIFRSPEAERESQRAQQAPEQTESTQQQ</sequence>
<organism evidence="5 6">
    <name type="scientific">Roridomyces roridus</name>
    <dbReference type="NCBI Taxonomy" id="1738132"/>
    <lineage>
        <taxon>Eukaryota</taxon>
        <taxon>Fungi</taxon>
        <taxon>Dikarya</taxon>
        <taxon>Basidiomycota</taxon>
        <taxon>Agaricomycotina</taxon>
        <taxon>Agaricomycetes</taxon>
        <taxon>Agaricomycetidae</taxon>
        <taxon>Agaricales</taxon>
        <taxon>Marasmiineae</taxon>
        <taxon>Mycenaceae</taxon>
        <taxon>Roridomyces</taxon>
    </lineage>
</organism>
<dbReference type="GO" id="GO:0005840">
    <property type="term" value="C:ribosome"/>
    <property type="evidence" value="ECO:0007669"/>
    <property type="project" value="UniProtKB-KW"/>
</dbReference>
<dbReference type="PANTHER" id="PTHR10744">
    <property type="entry name" value="40S RIBOSOMAL PROTEIN S11 FAMILY MEMBER"/>
    <property type="match status" value="1"/>
</dbReference>
<evidence type="ECO:0008006" key="7">
    <source>
        <dbReference type="Google" id="ProtNLM"/>
    </source>
</evidence>
<dbReference type="AlphaFoldDB" id="A0AAD7BU78"/>
<protein>
    <recommendedName>
        <fullName evidence="7">30S ribosomal protein S17</fullName>
    </recommendedName>
</protein>
<feature type="compositionally biased region" description="Polar residues" evidence="4">
    <location>
        <begin position="89"/>
        <end position="103"/>
    </location>
</feature>
<dbReference type="Pfam" id="PF00366">
    <property type="entry name" value="Ribosomal_S17"/>
    <property type="match status" value="1"/>
</dbReference>
<feature type="region of interest" description="Disordered" evidence="4">
    <location>
        <begin position="80"/>
        <end position="103"/>
    </location>
</feature>
<reference evidence="5" key="1">
    <citation type="submission" date="2023-03" db="EMBL/GenBank/DDBJ databases">
        <title>Massive genome expansion in bonnet fungi (Mycena s.s.) driven by repeated elements and novel gene families across ecological guilds.</title>
        <authorList>
            <consortium name="Lawrence Berkeley National Laboratory"/>
            <person name="Harder C.B."/>
            <person name="Miyauchi S."/>
            <person name="Viragh M."/>
            <person name="Kuo A."/>
            <person name="Thoen E."/>
            <person name="Andreopoulos B."/>
            <person name="Lu D."/>
            <person name="Skrede I."/>
            <person name="Drula E."/>
            <person name="Henrissat B."/>
            <person name="Morin E."/>
            <person name="Kohler A."/>
            <person name="Barry K."/>
            <person name="LaButti K."/>
            <person name="Morin E."/>
            <person name="Salamov A."/>
            <person name="Lipzen A."/>
            <person name="Mereny Z."/>
            <person name="Hegedus B."/>
            <person name="Baldrian P."/>
            <person name="Stursova M."/>
            <person name="Weitz H."/>
            <person name="Taylor A."/>
            <person name="Grigoriev I.V."/>
            <person name="Nagy L.G."/>
            <person name="Martin F."/>
            <person name="Kauserud H."/>
        </authorList>
    </citation>
    <scope>NUCLEOTIDE SEQUENCE</scope>
    <source>
        <strain evidence="5">9284</strain>
    </source>
</reference>
<dbReference type="EMBL" id="JARKIF010000009">
    <property type="protein sequence ID" value="KAJ7630818.1"/>
    <property type="molecule type" value="Genomic_DNA"/>
</dbReference>
<evidence type="ECO:0000256" key="3">
    <source>
        <dbReference type="ARBA" id="ARBA00023274"/>
    </source>
</evidence>
<dbReference type="PANTHER" id="PTHR10744:SF1">
    <property type="entry name" value="SMALL RIBOSOMAL SUBUNIT PROTEIN US17M"/>
    <property type="match status" value="1"/>
</dbReference>
<proteinExistence type="inferred from homology"/>
<dbReference type="SUPFAM" id="SSF50249">
    <property type="entry name" value="Nucleic acid-binding proteins"/>
    <property type="match status" value="1"/>
</dbReference>
<dbReference type="InterPro" id="IPR000266">
    <property type="entry name" value="Ribosomal_uS17"/>
</dbReference>
<accession>A0AAD7BU78</accession>
<dbReference type="Gene3D" id="2.40.50.140">
    <property type="entry name" value="Nucleic acid-binding proteins"/>
    <property type="match status" value="1"/>
</dbReference>
<dbReference type="GO" id="GO:1990904">
    <property type="term" value="C:ribonucleoprotein complex"/>
    <property type="evidence" value="ECO:0007669"/>
    <property type="project" value="UniProtKB-KW"/>
</dbReference>
<gene>
    <name evidence="5" type="ORF">FB45DRAFT_916629</name>
</gene>
<dbReference type="GO" id="GO:0003735">
    <property type="term" value="F:structural constituent of ribosome"/>
    <property type="evidence" value="ECO:0007669"/>
    <property type="project" value="InterPro"/>
</dbReference>
<dbReference type="Proteomes" id="UP001221142">
    <property type="component" value="Unassembled WGS sequence"/>
</dbReference>
<keyword evidence="2" id="KW-0689">Ribosomal protein</keyword>
<dbReference type="GO" id="GO:0006412">
    <property type="term" value="P:translation"/>
    <property type="evidence" value="ECO:0007669"/>
    <property type="project" value="InterPro"/>
</dbReference>
<evidence type="ECO:0000256" key="1">
    <source>
        <dbReference type="ARBA" id="ARBA00010254"/>
    </source>
</evidence>
<name>A0AAD7BU78_9AGAR</name>
<comment type="caution">
    <text evidence="5">The sequence shown here is derived from an EMBL/GenBank/DDBJ whole genome shotgun (WGS) entry which is preliminary data.</text>
</comment>
<evidence type="ECO:0000256" key="4">
    <source>
        <dbReference type="SAM" id="MobiDB-lite"/>
    </source>
</evidence>
<dbReference type="GO" id="GO:0005739">
    <property type="term" value="C:mitochondrion"/>
    <property type="evidence" value="ECO:0007669"/>
    <property type="project" value="TreeGrafter"/>
</dbReference>
<evidence type="ECO:0000313" key="5">
    <source>
        <dbReference type="EMBL" id="KAJ7630818.1"/>
    </source>
</evidence>
<evidence type="ECO:0000256" key="2">
    <source>
        <dbReference type="ARBA" id="ARBA00022980"/>
    </source>
</evidence>
<keyword evidence="6" id="KW-1185">Reference proteome</keyword>
<dbReference type="InterPro" id="IPR012340">
    <property type="entry name" value="NA-bd_OB-fold"/>
</dbReference>
<dbReference type="NCBIfam" id="NF004123">
    <property type="entry name" value="PRK05610.1"/>
    <property type="match status" value="1"/>
</dbReference>
<dbReference type="CDD" id="cd00364">
    <property type="entry name" value="Ribosomal_uS17"/>
    <property type="match status" value="1"/>
</dbReference>